<name>A0AA37LZB8_9PEZI</name>
<feature type="signal peptide" evidence="1">
    <location>
        <begin position="1"/>
        <end position="19"/>
    </location>
</feature>
<feature type="chain" id="PRO_5041316197" evidence="1">
    <location>
        <begin position="20"/>
        <end position="433"/>
    </location>
</feature>
<dbReference type="AlphaFoldDB" id="A0AA37LZB8"/>
<proteinExistence type="predicted"/>
<organism evidence="2 3">
    <name type="scientific">Colletotrichum liriopes</name>
    <dbReference type="NCBI Taxonomy" id="708192"/>
    <lineage>
        <taxon>Eukaryota</taxon>
        <taxon>Fungi</taxon>
        <taxon>Dikarya</taxon>
        <taxon>Ascomycota</taxon>
        <taxon>Pezizomycotina</taxon>
        <taxon>Sordariomycetes</taxon>
        <taxon>Hypocreomycetidae</taxon>
        <taxon>Glomerellales</taxon>
        <taxon>Glomerellaceae</taxon>
        <taxon>Colletotrichum</taxon>
        <taxon>Colletotrichum spaethianum species complex</taxon>
    </lineage>
</organism>
<dbReference type="EMBL" id="BPPX01000039">
    <property type="protein sequence ID" value="GJC89293.1"/>
    <property type="molecule type" value="Genomic_DNA"/>
</dbReference>
<gene>
    <name evidence="2" type="ORF">ColLi_12131</name>
</gene>
<keyword evidence="1" id="KW-0732">Signal</keyword>
<accession>A0AA37LZB8</accession>
<protein>
    <submittedName>
        <fullName evidence="2">Uncharacterized protein</fullName>
    </submittedName>
</protein>
<evidence type="ECO:0000313" key="3">
    <source>
        <dbReference type="Proteomes" id="UP001055172"/>
    </source>
</evidence>
<dbReference type="SUPFAM" id="SSF52047">
    <property type="entry name" value="RNI-like"/>
    <property type="match status" value="1"/>
</dbReference>
<keyword evidence="3" id="KW-1185">Reference proteome</keyword>
<evidence type="ECO:0000313" key="2">
    <source>
        <dbReference type="EMBL" id="GJC89293.1"/>
    </source>
</evidence>
<dbReference type="Proteomes" id="UP001055172">
    <property type="component" value="Unassembled WGS sequence"/>
</dbReference>
<sequence length="433" mass="49075">MKPRSLWICLLSLAGLSLATCPTEIHATVPHHDFDEGHHNPRRAKPLSEIHSTLETCPNITTLDLRFAYIGCAESPERWSLPFSPSGSTRFPSAIESLSLAGYSFGESEAAYIKGPPRRWIDWETTLSGIQWWVRSGNAWRWLKWQVLPEAQKSKTNIELWLGAMDFSQVRNLSITESGFELRKRPLEFLANTLAPHLPSLRSLAVEGPELRDFVYAIPAESLSALSWVSPGTAHAEVQTFLERHGKQLTALEWRTPESLERVRPVIPTAILQTLKSLTPRLEHLTLDLNRNSTTWPWEELKALAQGSPDTLTNVTVYLEMASECQRQKMAIGWEAWNGMDPEACTGTQEFAQPLLNSTTAREVASFLLHSGIKSLEQVNLSAGDWKPPYDRGLYYPNWLDHRRSWIRCDVRNSGGEIICDGKDTDTEQRYHY</sequence>
<comment type="caution">
    <text evidence="2">The sequence shown here is derived from an EMBL/GenBank/DDBJ whole genome shotgun (WGS) entry which is preliminary data.</text>
</comment>
<evidence type="ECO:0000256" key="1">
    <source>
        <dbReference type="SAM" id="SignalP"/>
    </source>
</evidence>
<reference evidence="2 3" key="1">
    <citation type="submission" date="2021-07" db="EMBL/GenBank/DDBJ databases">
        <title>Genome data of Colletotrichum spaethianum.</title>
        <authorList>
            <person name="Utami Y.D."/>
            <person name="Hiruma K."/>
        </authorList>
    </citation>
    <scope>NUCLEOTIDE SEQUENCE [LARGE SCALE GENOMIC DNA]</scope>
    <source>
        <strain evidence="2 3">MAFF 242679</strain>
    </source>
</reference>